<reference evidence="10" key="1">
    <citation type="journal article" date="2015" name="Nat. Genet.">
        <title>The pineapple genome and the evolution of CAM photosynthesis.</title>
        <authorList>
            <person name="Ming R."/>
            <person name="VanBuren R."/>
            <person name="Wai C.M."/>
            <person name="Tang H."/>
            <person name="Schatz M.C."/>
            <person name="Bowers J.E."/>
            <person name="Lyons E."/>
            <person name="Wang M.L."/>
            <person name="Chen J."/>
            <person name="Biggers E."/>
            <person name="Zhang J."/>
            <person name="Huang L."/>
            <person name="Zhang L."/>
            <person name="Miao W."/>
            <person name="Zhang J."/>
            <person name="Ye Z."/>
            <person name="Miao C."/>
            <person name="Lin Z."/>
            <person name="Wang H."/>
            <person name="Zhou H."/>
            <person name="Yim W.C."/>
            <person name="Priest H.D."/>
            <person name="Zheng C."/>
            <person name="Woodhouse M."/>
            <person name="Edger P.P."/>
            <person name="Guyot R."/>
            <person name="Guo H.B."/>
            <person name="Guo H."/>
            <person name="Zheng G."/>
            <person name="Singh R."/>
            <person name="Sharma A."/>
            <person name="Min X."/>
            <person name="Zheng Y."/>
            <person name="Lee H."/>
            <person name="Gurtowski J."/>
            <person name="Sedlazeck F.J."/>
            <person name="Harkess A."/>
            <person name="McKain M.R."/>
            <person name="Liao Z."/>
            <person name="Fang J."/>
            <person name="Liu J."/>
            <person name="Zhang X."/>
            <person name="Zhang Q."/>
            <person name="Hu W."/>
            <person name="Qin Y."/>
            <person name="Wang K."/>
            <person name="Chen L.Y."/>
            <person name="Shirley N."/>
            <person name="Lin Y.R."/>
            <person name="Liu L.Y."/>
            <person name="Hernandez A.G."/>
            <person name="Wright C.L."/>
            <person name="Bulone V."/>
            <person name="Tuskan G.A."/>
            <person name="Heath K."/>
            <person name="Zee F."/>
            <person name="Moore P.H."/>
            <person name="Sunkar R."/>
            <person name="Leebens-Mack J.H."/>
            <person name="Mockler T."/>
            <person name="Bennetzen J.L."/>
            <person name="Freeling M."/>
            <person name="Sankoff D."/>
            <person name="Paterson A.H."/>
            <person name="Zhu X."/>
            <person name="Yang X."/>
            <person name="Smith J.A."/>
            <person name="Cushman J.C."/>
            <person name="Paull R.E."/>
            <person name="Yu Q."/>
        </authorList>
    </citation>
    <scope>NUCLEOTIDE SEQUENCE [LARGE SCALE GENOMIC DNA]</scope>
    <source>
        <strain evidence="10">cv. F153</strain>
    </source>
</reference>
<dbReference type="PROSITE" id="PS00686">
    <property type="entry name" value="NFYA_HAP2_1"/>
    <property type="match status" value="1"/>
</dbReference>
<dbReference type="Pfam" id="PF02045">
    <property type="entry name" value="CBFB_NFYA"/>
    <property type="match status" value="1"/>
</dbReference>
<comment type="similarity">
    <text evidence="8">Belongs to the NFYA/HAP2 subunit family.</text>
</comment>
<comment type="subcellular location">
    <subcellularLocation>
        <location evidence="1 8">Nucleus</location>
    </subcellularLocation>
</comment>
<dbReference type="RefSeq" id="XP_020104627.1">
    <property type="nucleotide sequence ID" value="XM_020249038.1"/>
</dbReference>
<dbReference type="SMART" id="SM00521">
    <property type="entry name" value="CBF"/>
    <property type="match status" value="1"/>
</dbReference>
<comment type="function">
    <text evidence="8">Component of the sequence-specific heterotrimeric transcription factor (NF-Y) which specifically recognizes a 5'-CCAAT-3' box motif found in the promoters of its target genes.</text>
</comment>
<protein>
    <recommendedName>
        <fullName evidence="8">Nuclear transcription factor Y subunit</fullName>
    </recommendedName>
</protein>
<evidence type="ECO:0000256" key="3">
    <source>
        <dbReference type="ARBA" id="ARBA00023125"/>
    </source>
</evidence>
<evidence type="ECO:0000256" key="6">
    <source>
        <dbReference type="ARBA" id="ARBA00023242"/>
    </source>
</evidence>
<name>A0A6P5G9Y8_ANACO</name>
<dbReference type="Gene3D" id="6.10.250.2430">
    <property type="match status" value="1"/>
</dbReference>
<dbReference type="GO" id="GO:0003677">
    <property type="term" value="F:DNA binding"/>
    <property type="evidence" value="ECO:0007669"/>
    <property type="project" value="UniProtKB-KW"/>
</dbReference>
<dbReference type="InterPro" id="IPR001289">
    <property type="entry name" value="NFYA"/>
</dbReference>
<accession>A0A6P5G9Y8</accession>
<keyword evidence="10" id="KW-1185">Reference proteome</keyword>
<dbReference type="GO" id="GO:0016602">
    <property type="term" value="C:CCAAT-binding factor complex"/>
    <property type="evidence" value="ECO:0007669"/>
    <property type="project" value="InterPro"/>
</dbReference>
<dbReference type="Proteomes" id="UP000515123">
    <property type="component" value="Linkage group 15"/>
</dbReference>
<evidence type="ECO:0000256" key="2">
    <source>
        <dbReference type="ARBA" id="ARBA00023015"/>
    </source>
</evidence>
<gene>
    <name evidence="11" type="primary">LOC109721411</name>
</gene>
<evidence type="ECO:0000256" key="4">
    <source>
        <dbReference type="ARBA" id="ARBA00023159"/>
    </source>
</evidence>
<comment type="subunit">
    <text evidence="7">Heterotrimeric transcription factor composed of three components, NF-YA, NF-YB and NF-YC. NF-YB and NF-YC must interact and dimerize for NF-YA association and DNA binding.</text>
</comment>
<dbReference type="Gramene" id="Aco003945.1.mrna1">
    <property type="protein sequence ID" value="Aco003945.1.mrna1"/>
    <property type="gene ID" value="Aco003945.1.path1"/>
</dbReference>
<feature type="compositionally biased region" description="Low complexity" evidence="9">
    <location>
        <begin position="79"/>
        <end position="91"/>
    </location>
</feature>
<dbReference type="GO" id="GO:0003700">
    <property type="term" value="F:DNA-binding transcription factor activity"/>
    <property type="evidence" value="ECO:0007669"/>
    <property type="project" value="UniProtKB-UniRule"/>
</dbReference>
<evidence type="ECO:0000313" key="10">
    <source>
        <dbReference type="Proteomes" id="UP000515123"/>
    </source>
</evidence>
<sequence>MPINNVKAFDMQNITGKATEGSSVHSASINVLQNCQSWWNSSSMFHFQQPSYPKTLCVNKEFVAEHGNQIKQVGHQMPDQDSSSTQSTSQSNQEVSGRSEGSSLNEQQHTSTQSGISYSHGNADSYGKRDDGQMKSVLSLGNPEAAFPPQKLDYSQSFACVPYPYADPCYGNVLTAYGAHAIIHPQMVGMAPSTRVPLPLEPASEEPIYVNAKQYHAILRRRQLRAKLEAENKLVKNRKPYLHESRHLHAMKRARGSGGRFLNTKQLQQQQQQPQSDNTKLLGLNFLSENGPTGSSATPTSSDSTSMSNSGGVYMQQDNLGFAASNLHSHARRGIQDGSNKIANGGSHVRVPIMR</sequence>
<feature type="region of interest" description="Disordered" evidence="9">
    <location>
        <begin position="73"/>
        <end position="136"/>
    </location>
</feature>
<feature type="compositionally biased region" description="Low complexity" evidence="9">
    <location>
        <begin position="291"/>
        <end position="312"/>
    </location>
</feature>
<feature type="region of interest" description="Disordered" evidence="9">
    <location>
        <begin position="283"/>
        <end position="312"/>
    </location>
</feature>
<keyword evidence="5 8" id="KW-0804">Transcription</keyword>
<evidence type="ECO:0000313" key="11">
    <source>
        <dbReference type="RefSeq" id="XP_020104627.1"/>
    </source>
</evidence>
<evidence type="ECO:0000256" key="9">
    <source>
        <dbReference type="SAM" id="MobiDB-lite"/>
    </source>
</evidence>
<keyword evidence="6 8" id="KW-0539">Nucleus</keyword>
<evidence type="ECO:0000256" key="5">
    <source>
        <dbReference type="ARBA" id="ARBA00023163"/>
    </source>
</evidence>
<dbReference type="GeneID" id="109721411"/>
<evidence type="ECO:0000256" key="8">
    <source>
        <dbReference type="RuleBase" id="RU367155"/>
    </source>
</evidence>
<dbReference type="PROSITE" id="PS51152">
    <property type="entry name" value="NFYA_HAP2_2"/>
    <property type="match status" value="1"/>
</dbReference>
<dbReference type="OrthoDB" id="1097733at2759"/>
<dbReference type="PRINTS" id="PR00616">
    <property type="entry name" value="CCAATSUBUNTB"/>
</dbReference>
<keyword evidence="2 8" id="KW-0805">Transcription regulation</keyword>
<evidence type="ECO:0000256" key="7">
    <source>
        <dbReference type="ARBA" id="ARBA00025911"/>
    </source>
</evidence>
<keyword evidence="4" id="KW-0010">Activator</keyword>
<reference evidence="11" key="2">
    <citation type="submission" date="2025-08" db="UniProtKB">
        <authorList>
            <consortium name="RefSeq"/>
        </authorList>
    </citation>
    <scope>IDENTIFICATION</scope>
    <source>
        <tissue evidence="11">Leaf</tissue>
    </source>
</reference>
<keyword evidence="3 8" id="KW-0238">DNA-binding</keyword>
<dbReference type="InterPro" id="IPR018362">
    <property type="entry name" value="CCAAT-binding_factor_CS"/>
</dbReference>
<feature type="compositionally biased region" description="Polar residues" evidence="9">
    <location>
        <begin position="92"/>
        <end position="122"/>
    </location>
</feature>
<proteinExistence type="inferred from homology"/>
<organism evidence="10 11">
    <name type="scientific">Ananas comosus</name>
    <name type="common">Pineapple</name>
    <name type="synonym">Ananas ananas</name>
    <dbReference type="NCBI Taxonomy" id="4615"/>
    <lineage>
        <taxon>Eukaryota</taxon>
        <taxon>Viridiplantae</taxon>
        <taxon>Streptophyta</taxon>
        <taxon>Embryophyta</taxon>
        <taxon>Tracheophyta</taxon>
        <taxon>Spermatophyta</taxon>
        <taxon>Magnoliopsida</taxon>
        <taxon>Liliopsida</taxon>
        <taxon>Poales</taxon>
        <taxon>Bromeliaceae</taxon>
        <taxon>Bromelioideae</taxon>
        <taxon>Ananas</taxon>
    </lineage>
</organism>
<evidence type="ECO:0000256" key="1">
    <source>
        <dbReference type="ARBA" id="ARBA00004123"/>
    </source>
</evidence>
<dbReference type="AlphaFoldDB" id="A0A6P5G9Y8"/>
<dbReference type="PANTHER" id="PTHR12632">
    <property type="entry name" value="TRANSCRIPTION FACTOR NF-Y ALPHA-RELATED"/>
    <property type="match status" value="1"/>
</dbReference>